<proteinExistence type="predicted"/>
<accession>A0AAD7NJ51</accession>
<dbReference type="EMBL" id="JARKIB010000030">
    <property type="protein sequence ID" value="KAJ7763344.1"/>
    <property type="molecule type" value="Genomic_DNA"/>
</dbReference>
<sequence>MLSATEFMQQFSQTTASKSFVQRELDLTMAVAAGQPALPILLEALLHPSMAGKAKVVDACVKYASDEQLLAAYHRGVPAIQTSLKESLSKADPQELLPSLGEPDFCACRRRVVAKGERGGGEGNGAIYVAWENQVNKGVSPVPAISQHILSIVHHCLALFAGNPKGVFFEMALQILWARCRVRVEFIIRATHHATDVRDEADELAFRTFLTAVDKYTDCGFWRIRDETAYVEFMYRRNQEIYAPVVFDEANPAYGAFVQAMLGCLGTRWERVPRLCEYVERQMGVIRGARGTGDAPAEWDKAPVSDAVVFMLGPEGLSRGMQTWPCDENDVMHTAKLDALVELLLRTDDTAVYPYIVSQHLINVRQDLLLDRFITTHGVFNLAPPDYAPGDTIKLASWDFRSAARFSPHQCEVFGEMFLGIIRSDEFPLQTRVRATEQFTKLPTTTIHELAALLTEDGLNPRIWEAILMFLPRLDEPGAGIQFLLAPAILAGELARTAVHSVKRSLEHVPLASVPSFLEPPTAMPLKIGVFKELVRIIITYIELPEMQDLVKRLWDRRLHQDVRIALLQSILPVLDSPQQDLAWYIIDKAVASVDILQADNTLFVLLAVVAEVPAASVADCLRTYLPRSPVLSDMATVTISKAHCERYVETVLWPLTQIRVNAELAKSIKPDKKKSAELVERILLIRSSSYIACFNSFLHPKNAASFAERAANDARELVDVDLQGYKPNNNFGSLPEEQLFLYLTECIGRCVAQEQQCWRFLLDIIGLLASRVAYFQRDATAQGHRSVKQLHALRLADNFLFNTTEFLCLKVTHDRMELLKPLAEHGVEGFFATTIYERRFNIFHKHVARVSKNGTGEDILPEARALLAENNKLLQSCHHTLKTGIDNLANLLYQARVSVERYYTVGPFNVGVTESKQEAVKLLVWWTETFLSTKEPYTELVDAEGHGDAVVRVTALEKLRKASDFVGKRKALGTAADELSKK</sequence>
<protein>
    <submittedName>
        <fullName evidence="1">Uncharacterized protein</fullName>
    </submittedName>
</protein>
<evidence type="ECO:0000313" key="1">
    <source>
        <dbReference type="EMBL" id="KAJ7763344.1"/>
    </source>
</evidence>
<organism evidence="1 2">
    <name type="scientific">Mycena metata</name>
    <dbReference type="NCBI Taxonomy" id="1033252"/>
    <lineage>
        <taxon>Eukaryota</taxon>
        <taxon>Fungi</taxon>
        <taxon>Dikarya</taxon>
        <taxon>Basidiomycota</taxon>
        <taxon>Agaricomycotina</taxon>
        <taxon>Agaricomycetes</taxon>
        <taxon>Agaricomycetidae</taxon>
        <taxon>Agaricales</taxon>
        <taxon>Marasmiineae</taxon>
        <taxon>Mycenaceae</taxon>
        <taxon>Mycena</taxon>
    </lineage>
</organism>
<evidence type="ECO:0000313" key="2">
    <source>
        <dbReference type="Proteomes" id="UP001215598"/>
    </source>
</evidence>
<keyword evidence="2" id="KW-1185">Reference proteome</keyword>
<dbReference type="AlphaFoldDB" id="A0AAD7NJ51"/>
<dbReference type="Proteomes" id="UP001215598">
    <property type="component" value="Unassembled WGS sequence"/>
</dbReference>
<gene>
    <name evidence="1" type="ORF">B0H16DRAFT_1804376</name>
</gene>
<comment type="caution">
    <text evidence="1">The sequence shown here is derived from an EMBL/GenBank/DDBJ whole genome shotgun (WGS) entry which is preliminary data.</text>
</comment>
<reference evidence="1" key="1">
    <citation type="submission" date="2023-03" db="EMBL/GenBank/DDBJ databases">
        <title>Massive genome expansion in bonnet fungi (Mycena s.s.) driven by repeated elements and novel gene families across ecological guilds.</title>
        <authorList>
            <consortium name="Lawrence Berkeley National Laboratory"/>
            <person name="Harder C.B."/>
            <person name="Miyauchi S."/>
            <person name="Viragh M."/>
            <person name="Kuo A."/>
            <person name="Thoen E."/>
            <person name="Andreopoulos B."/>
            <person name="Lu D."/>
            <person name="Skrede I."/>
            <person name="Drula E."/>
            <person name="Henrissat B."/>
            <person name="Morin E."/>
            <person name="Kohler A."/>
            <person name="Barry K."/>
            <person name="LaButti K."/>
            <person name="Morin E."/>
            <person name="Salamov A."/>
            <person name="Lipzen A."/>
            <person name="Mereny Z."/>
            <person name="Hegedus B."/>
            <person name="Baldrian P."/>
            <person name="Stursova M."/>
            <person name="Weitz H."/>
            <person name="Taylor A."/>
            <person name="Grigoriev I.V."/>
            <person name="Nagy L.G."/>
            <person name="Martin F."/>
            <person name="Kauserud H."/>
        </authorList>
    </citation>
    <scope>NUCLEOTIDE SEQUENCE</scope>
    <source>
        <strain evidence="1">CBHHK182m</strain>
    </source>
</reference>
<name>A0AAD7NJ51_9AGAR</name>